<reference evidence="7 8" key="1">
    <citation type="submission" date="2019-07" db="EMBL/GenBank/DDBJ databases">
        <title>Whole genome shotgun sequence of Oceanithermus desulfurans NBRC 100063.</title>
        <authorList>
            <person name="Hosoyama A."/>
            <person name="Uohara A."/>
            <person name="Ohji S."/>
            <person name="Ichikawa N."/>
        </authorList>
    </citation>
    <scope>NUCLEOTIDE SEQUENCE [LARGE SCALE GENOMIC DNA]</scope>
    <source>
        <strain evidence="7 8">NBRC 100063</strain>
    </source>
</reference>
<evidence type="ECO:0000313" key="7">
    <source>
        <dbReference type="EMBL" id="GEM90704.1"/>
    </source>
</evidence>
<keyword evidence="5 6" id="KW-0472">Membrane</keyword>
<dbReference type="Pfam" id="PF04930">
    <property type="entry name" value="FUN14"/>
    <property type="match status" value="1"/>
</dbReference>
<accession>A0A511RM24</accession>
<organism evidence="7 8">
    <name type="scientific">Oceanithermus desulfurans NBRC 100063</name>
    <dbReference type="NCBI Taxonomy" id="1227550"/>
    <lineage>
        <taxon>Bacteria</taxon>
        <taxon>Thermotogati</taxon>
        <taxon>Deinococcota</taxon>
        <taxon>Deinococci</taxon>
        <taxon>Thermales</taxon>
        <taxon>Thermaceae</taxon>
        <taxon>Oceanithermus</taxon>
    </lineage>
</organism>
<evidence type="ECO:0000256" key="4">
    <source>
        <dbReference type="ARBA" id="ARBA00022989"/>
    </source>
</evidence>
<feature type="transmembrane region" description="Helical" evidence="6">
    <location>
        <begin position="82"/>
        <end position="101"/>
    </location>
</feature>
<dbReference type="PANTHER" id="PTHR21346:SF10">
    <property type="entry name" value="TRANSMEMBRANE PROTEIN"/>
    <property type="match status" value="1"/>
</dbReference>
<dbReference type="PANTHER" id="PTHR21346">
    <property type="entry name" value="FUN14 DOMAIN CONTAINING"/>
    <property type="match status" value="1"/>
</dbReference>
<comment type="subcellular location">
    <subcellularLocation>
        <location evidence="1">Membrane</location>
    </subcellularLocation>
</comment>
<dbReference type="OrthoDB" id="32917at2"/>
<dbReference type="AlphaFoldDB" id="A0A511RM24"/>
<evidence type="ECO:0000313" key="8">
    <source>
        <dbReference type="Proteomes" id="UP000321827"/>
    </source>
</evidence>
<evidence type="ECO:0000256" key="1">
    <source>
        <dbReference type="ARBA" id="ARBA00004370"/>
    </source>
</evidence>
<protein>
    <recommendedName>
        <fullName evidence="9">FUN14 family protein</fullName>
    </recommendedName>
</protein>
<evidence type="ECO:0000256" key="6">
    <source>
        <dbReference type="SAM" id="Phobius"/>
    </source>
</evidence>
<keyword evidence="4 6" id="KW-1133">Transmembrane helix</keyword>
<comment type="similarity">
    <text evidence="2">Belongs to the FUN14 family.</text>
</comment>
<gene>
    <name evidence="7" type="ORF">ODE01S_21380</name>
</gene>
<proteinExistence type="inferred from homology"/>
<dbReference type="GO" id="GO:0016020">
    <property type="term" value="C:membrane"/>
    <property type="evidence" value="ECO:0007669"/>
    <property type="project" value="UniProtKB-SubCell"/>
</dbReference>
<dbReference type="Proteomes" id="UP000321827">
    <property type="component" value="Unassembled WGS sequence"/>
</dbReference>
<feature type="transmembrane region" description="Helical" evidence="6">
    <location>
        <begin position="6"/>
        <end position="25"/>
    </location>
</feature>
<dbReference type="EMBL" id="BJXN01000019">
    <property type="protein sequence ID" value="GEM90704.1"/>
    <property type="molecule type" value="Genomic_DNA"/>
</dbReference>
<dbReference type="InterPro" id="IPR007014">
    <property type="entry name" value="FUN14"/>
</dbReference>
<evidence type="ECO:0000256" key="5">
    <source>
        <dbReference type="ARBA" id="ARBA00023136"/>
    </source>
</evidence>
<evidence type="ECO:0008006" key="9">
    <source>
        <dbReference type="Google" id="ProtNLM"/>
    </source>
</evidence>
<evidence type="ECO:0000256" key="2">
    <source>
        <dbReference type="ARBA" id="ARBA00009160"/>
    </source>
</evidence>
<dbReference type="RefSeq" id="WP_147148686.1">
    <property type="nucleotide sequence ID" value="NZ_BJXN01000019.1"/>
</dbReference>
<comment type="caution">
    <text evidence="7">The sequence shown here is derived from an EMBL/GenBank/DDBJ whole genome shotgun (WGS) entry which is preliminary data.</text>
</comment>
<keyword evidence="3 6" id="KW-0812">Transmembrane</keyword>
<sequence>MEALQPYIGQITFGGLAGFVAGYALKKVGKLAALVLGLFFIGLQVMAYYGFVEIDWTRIQASVDPLLGQEQLRTLWQRLLDVLTYNAPFAGGFAAGMVWGLKRG</sequence>
<evidence type="ECO:0000256" key="3">
    <source>
        <dbReference type="ARBA" id="ARBA00022692"/>
    </source>
</evidence>
<name>A0A511RM24_9DEIN</name>
<feature type="transmembrane region" description="Helical" evidence="6">
    <location>
        <begin position="32"/>
        <end position="51"/>
    </location>
</feature>